<sequence>MHVVGNNDEQPEPDTTIPGRAHCVAIFAKHWDTASGCESLRRLCCLDADGHLHEGINVQIECHAVAQRQIRMAGFHKVAHPSQPQVLACRAGLAGRCLYAAIASTMNAKQHIISYCAAHPSAPCSPAPFRTAVHQTKKPSLADEARTQAYLYQHARSNSTAPNMAEVYATFYDNDGSTYLVMEHADVVSSPSAAAITDAVAWLLTCPLPDEGLGGVGRIGPVGSGSMFLFLAYGPIEAPVPFVHTAALEEDINEDINVFPTSFFSFYLHRVRATTPHTQLDFPVHVSSKRRLLGAAATIVMQSGNSSFDIDEDGNHTWSNPSPCSSCGPDTNTSTALSMT</sequence>
<evidence type="ECO:0000313" key="3">
    <source>
        <dbReference type="Proteomes" id="UP000623467"/>
    </source>
</evidence>
<dbReference type="OrthoDB" id="3250044at2759"/>
<keyword evidence="3" id="KW-1185">Reference proteome</keyword>
<protein>
    <submittedName>
        <fullName evidence="2">Uncharacterized protein</fullName>
    </submittedName>
</protein>
<accession>A0A8H7CDJ5</accession>
<comment type="caution">
    <text evidence="2">The sequence shown here is derived from an EMBL/GenBank/DDBJ whole genome shotgun (WGS) entry which is preliminary data.</text>
</comment>
<dbReference type="EMBL" id="JACAZH010000057">
    <property type="protein sequence ID" value="KAF7333250.1"/>
    <property type="molecule type" value="Genomic_DNA"/>
</dbReference>
<dbReference type="Proteomes" id="UP000623467">
    <property type="component" value="Unassembled WGS sequence"/>
</dbReference>
<organism evidence="2 3">
    <name type="scientific">Mycena sanguinolenta</name>
    <dbReference type="NCBI Taxonomy" id="230812"/>
    <lineage>
        <taxon>Eukaryota</taxon>
        <taxon>Fungi</taxon>
        <taxon>Dikarya</taxon>
        <taxon>Basidiomycota</taxon>
        <taxon>Agaricomycotina</taxon>
        <taxon>Agaricomycetes</taxon>
        <taxon>Agaricomycetidae</taxon>
        <taxon>Agaricales</taxon>
        <taxon>Marasmiineae</taxon>
        <taxon>Mycenaceae</taxon>
        <taxon>Mycena</taxon>
    </lineage>
</organism>
<evidence type="ECO:0000256" key="1">
    <source>
        <dbReference type="SAM" id="MobiDB-lite"/>
    </source>
</evidence>
<feature type="region of interest" description="Disordered" evidence="1">
    <location>
        <begin position="319"/>
        <end position="340"/>
    </location>
</feature>
<name>A0A8H7CDJ5_9AGAR</name>
<evidence type="ECO:0000313" key="2">
    <source>
        <dbReference type="EMBL" id="KAF7333250.1"/>
    </source>
</evidence>
<dbReference type="AlphaFoldDB" id="A0A8H7CDJ5"/>
<gene>
    <name evidence="2" type="ORF">MSAN_02427100</name>
</gene>
<proteinExistence type="predicted"/>
<reference evidence="2" key="1">
    <citation type="submission" date="2020-05" db="EMBL/GenBank/DDBJ databases">
        <title>Mycena genomes resolve the evolution of fungal bioluminescence.</title>
        <authorList>
            <person name="Tsai I.J."/>
        </authorList>
    </citation>
    <scope>NUCLEOTIDE SEQUENCE</scope>
    <source>
        <strain evidence="2">160909Yilan</strain>
    </source>
</reference>